<dbReference type="AlphaFoldDB" id="A0A182YTC8"/>
<proteinExistence type="predicted"/>
<accession>A0A182YTC8</accession>
<dbReference type="VEuPathDB" id="VectorBase:ASTEI11714"/>
<name>A0A182YTC8_ANOST</name>
<keyword evidence="2" id="KW-1185">Reference proteome</keyword>
<sequence>MPSKDEMLCALENAKVEVPNTATIPQIRRLFDETCLIMSNEESALQQEEDAGSVRGMENKGTTLKMAASKDDGNVAMSANAHPIHGINIERSTNACLNMCVTIVYAEGLMDKFSGDNGEDINAWIDQLEHTFQMLQMNEIQQLIITRRLLEGTAAMLVKSSTLTGYIEVKK</sequence>
<dbReference type="Proteomes" id="UP000076408">
    <property type="component" value="Unassembled WGS sequence"/>
</dbReference>
<reference evidence="2" key="1">
    <citation type="journal article" date="2014" name="Genome Biol.">
        <title>Genome analysis of a major urban malaria vector mosquito, Anopheles stephensi.</title>
        <authorList>
            <person name="Jiang X."/>
            <person name="Peery A."/>
            <person name="Hall A.B."/>
            <person name="Sharma A."/>
            <person name="Chen X.G."/>
            <person name="Waterhouse R.M."/>
            <person name="Komissarov A."/>
            <person name="Riehle M.M."/>
            <person name="Shouche Y."/>
            <person name="Sharakhova M.V."/>
            <person name="Lawson D."/>
            <person name="Pakpour N."/>
            <person name="Arensburger P."/>
            <person name="Davidson V.L."/>
            <person name="Eiglmeier K."/>
            <person name="Emrich S."/>
            <person name="George P."/>
            <person name="Kennedy R.C."/>
            <person name="Mane S.P."/>
            <person name="Maslen G."/>
            <person name="Oringanje C."/>
            <person name="Qi Y."/>
            <person name="Settlage R."/>
            <person name="Tojo M."/>
            <person name="Tubio J.M."/>
            <person name="Unger M.F."/>
            <person name="Wang B."/>
            <person name="Vernick K.D."/>
            <person name="Ribeiro J.M."/>
            <person name="James A.A."/>
            <person name="Michel K."/>
            <person name="Riehle M.A."/>
            <person name="Luckhart S."/>
            <person name="Sharakhov I.V."/>
            <person name="Tu Z."/>
        </authorList>
    </citation>
    <scope>NUCLEOTIDE SEQUENCE [LARGE SCALE GENOMIC DNA]</scope>
    <source>
        <strain evidence="2">Indian</strain>
    </source>
</reference>
<reference evidence="1" key="2">
    <citation type="submission" date="2020-05" db="UniProtKB">
        <authorList>
            <consortium name="EnsemblMetazoa"/>
        </authorList>
    </citation>
    <scope>IDENTIFICATION</scope>
    <source>
        <strain evidence="1">Indian</strain>
    </source>
</reference>
<evidence type="ECO:0000313" key="2">
    <source>
        <dbReference type="Proteomes" id="UP000076408"/>
    </source>
</evidence>
<evidence type="ECO:0000313" key="1">
    <source>
        <dbReference type="EnsemblMetazoa" id="ASTEI11714-PA"/>
    </source>
</evidence>
<protein>
    <submittedName>
        <fullName evidence="1">Uncharacterized protein</fullName>
    </submittedName>
</protein>
<dbReference type="EnsemblMetazoa" id="ASTEI11714-RA">
    <property type="protein sequence ID" value="ASTEI11714-PA"/>
    <property type="gene ID" value="ASTEI11714"/>
</dbReference>
<organism evidence="1 2">
    <name type="scientific">Anopheles stephensi</name>
    <name type="common">Indo-Pakistan malaria mosquito</name>
    <dbReference type="NCBI Taxonomy" id="30069"/>
    <lineage>
        <taxon>Eukaryota</taxon>
        <taxon>Metazoa</taxon>
        <taxon>Ecdysozoa</taxon>
        <taxon>Arthropoda</taxon>
        <taxon>Hexapoda</taxon>
        <taxon>Insecta</taxon>
        <taxon>Pterygota</taxon>
        <taxon>Neoptera</taxon>
        <taxon>Endopterygota</taxon>
        <taxon>Diptera</taxon>
        <taxon>Nematocera</taxon>
        <taxon>Culicoidea</taxon>
        <taxon>Culicidae</taxon>
        <taxon>Anophelinae</taxon>
        <taxon>Anopheles</taxon>
    </lineage>
</organism>